<feature type="chain" id="PRO_5034441843" evidence="1">
    <location>
        <begin position="24"/>
        <end position="115"/>
    </location>
</feature>
<reference evidence="2 3" key="1">
    <citation type="submission" date="2020-12" db="EMBL/GenBank/DDBJ databases">
        <title>Metabolic potential, ecology and presence of endohyphal bacteria is reflected in genomic diversity of Mucoromycotina.</title>
        <authorList>
            <person name="Muszewska A."/>
            <person name="Okrasinska A."/>
            <person name="Steczkiewicz K."/>
            <person name="Drgas O."/>
            <person name="Orlowska M."/>
            <person name="Perlinska-Lenart U."/>
            <person name="Aleksandrzak-Piekarczyk T."/>
            <person name="Szatraj K."/>
            <person name="Zielenkiewicz U."/>
            <person name="Pilsyk S."/>
            <person name="Malc E."/>
            <person name="Mieczkowski P."/>
            <person name="Kruszewska J.S."/>
            <person name="Biernat P."/>
            <person name="Pawlowska J."/>
        </authorList>
    </citation>
    <scope>NUCLEOTIDE SEQUENCE [LARGE SCALE GENOMIC DNA]</scope>
    <source>
        <strain evidence="2 3">CBS 142.35</strain>
    </source>
</reference>
<proteinExistence type="predicted"/>
<keyword evidence="3" id="KW-1185">Reference proteome</keyword>
<accession>A0A8H7VL98</accession>
<feature type="signal peptide" evidence="1">
    <location>
        <begin position="1"/>
        <end position="23"/>
    </location>
</feature>
<name>A0A8H7VL98_9FUNG</name>
<dbReference type="Proteomes" id="UP000646827">
    <property type="component" value="Unassembled WGS sequence"/>
</dbReference>
<evidence type="ECO:0000313" key="2">
    <source>
        <dbReference type="EMBL" id="KAG2218769.1"/>
    </source>
</evidence>
<dbReference type="OrthoDB" id="2443710at2759"/>
<comment type="caution">
    <text evidence="2">The sequence shown here is derived from an EMBL/GenBank/DDBJ whole genome shotgun (WGS) entry which is preliminary data.</text>
</comment>
<organism evidence="2 3">
    <name type="scientific">Circinella minor</name>
    <dbReference type="NCBI Taxonomy" id="1195481"/>
    <lineage>
        <taxon>Eukaryota</taxon>
        <taxon>Fungi</taxon>
        <taxon>Fungi incertae sedis</taxon>
        <taxon>Mucoromycota</taxon>
        <taxon>Mucoromycotina</taxon>
        <taxon>Mucoromycetes</taxon>
        <taxon>Mucorales</taxon>
        <taxon>Lichtheimiaceae</taxon>
        <taxon>Circinella</taxon>
    </lineage>
</organism>
<keyword evidence="1" id="KW-0732">Signal</keyword>
<dbReference type="AlphaFoldDB" id="A0A8H7VL98"/>
<protein>
    <submittedName>
        <fullName evidence="2">Uncharacterized protein</fullName>
    </submittedName>
</protein>
<dbReference type="EMBL" id="JAEPRB010000211">
    <property type="protein sequence ID" value="KAG2218769.1"/>
    <property type="molecule type" value="Genomic_DNA"/>
</dbReference>
<sequence>MKYSTFMLFACFLVLSAAYSSIAQTNVKRQASGDCPECGTSAVQRCGRNGCYNGYCWSECLGLGDFGDVIVLNEWCYTTRGRSQDFNYVRCTTDEECCPSWSCAGACSVSAVGPI</sequence>
<evidence type="ECO:0000256" key="1">
    <source>
        <dbReference type="SAM" id="SignalP"/>
    </source>
</evidence>
<gene>
    <name evidence="2" type="ORF">INT45_012989</name>
</gene>
<evidence type="ECO:0000313" key="3">
    <source>
        <dbReference type="Proteomes" id="UP000646827"/>
    </source>
</evidence>